<dbReference type="Pfam" id="PF04239">
    <property type="entry name" value="DUF421"/>
    <property type="match status" value="1"/>
</dbReference>
<comment type="caution">
    <text evidence="9">The sequence shown here is derived from an EMBL/GenBank/DDBJ whole genome shotgun (WGS) entry which is preliminary data.</text>
</comment>
<reference evidence="9" key="1">
    <citation type="submission" date="2023-09" db="EMBL/GenBank/DDBJ databases">
        <title>Description of first Herbaspirillum huttiense subsp. nephrolepsisexaltata and Herbaspirillum huttiense subsp. lycopersicon.</title>
        <authorList>
            <person name="Poudel M."/>
            <person name="Sharma A."/>
            <person name="Goss E."/>
            <person name="Tapia J.H."/>
            <person name="Harmon C.M."/>
            <person name="Jones J.B."/>
        </authorList>
    </citation>
    <scope>NUCLEOTIDE SEQUENCE</scope>
    <source>
        <strain evidence="9">SE1</strain>
    </source>
</reference>
<keyword evidence="5 7" id="KW-1133">Transmembrane helix</keyword>
<evidence type="ECO:0000313" key="9">
    <source>
        <dbReference type="EMBL" id="MDR9851748.1"/>
    </source>
</evidence>
<evidence type="ECO:0000259" key="8">
    <source>
        <dbReference type="Pfam" id="PF04239"/>
    </source>
</evidence>
<accession>A0ABU2EV80</accession>
<dbReference type="Proteomes" id="UP001246576">
    <property type="component" value="Unassembled WGS sequence"/>
</dbReference>
<keyword evidence="4 7" id="KW-0812">Transmembrane</keyword>
<evidence type="ECO:0000313" key="10">
    <source>
        <dbReference type="Proteomes" id="UP001246576"/>
    </source>
</evidence>
<sequence>MDVILLYSDFDLWSKSDDLGALSMVARAVIVFLATLLFLRLAGRRSFGQGSAFDLCLMVLLGAILSRAVVGASAMAPTLCAGASIVALHRFLAMLLMRWPSLDDLISGRQRTLVEDGKVNRDEMRAGLISMGDLETALRKKGDGVALKNVKRAILERNGEISIQIQPGCCDQ</sequence>
<dbReference type="PANTHER" id="PTHR34582">
    <property type="entry name" value="UPF0702 TRANSMEMBRANE PROTEIN YCAP"/>
    <property type="match status" value="1"/>
</dbReference>
<name>A0ABU2EV80_9BURK</name>
<evidence type="ECO:0000256" key="6">
    <source>
        <dbReference type="ARBA" id="ARBA00023136"/>
    </source>
</evidence>
<evidence type="ECO:0000256" key="7">
    <source>
        <dbReference type="SAM" id="Phobius"/>
    </source>
</evidence>
<proteinExistence type="inferred from homology"/>
<protein>
    <submittedName>
        <fullName evidence="9">DUF421 domain-containing protein</fullName>
    </submittedName>
</protein>
<evidence type="ECO:0000256" key="1">
    <source>
        <dbReference type="ARBA" id="ARBA00004651"/>
    </source>
</evidence>
<feature type="transmembrane region" description="Helical" evidence="7">
    <location>
        <begin position="20"/>
        <end position="39"/>
    </location>
</feature>
<evidence type="ECO:0000256" key="2">
    <source>
        <dbReference type="ARBA" id="ARBA00006448"/>
    </source>
</evidence>
<organism evidence="9 10">
    <name type="scientific">Herbaspirillum huttiense subsp. lycopersici</name>
    <dbReference type="NCBI Taxonomy" id="3074428"/>
    <lineage>
        <taxon>Bacteria</taxon>
        <taxon>Pseudomonadati</taxon>
        <taxon>Pseudomonadota</taxon>
        <taxon>Betaproteobacteria</taxon>
        <taxon>Burkholderiales</taxon>
        <taxon>Oxalobacteraceae</taxon>
        <taxon>Herbaspirillum</taxon>
    </lineage>
</organism>
<dbReference type="RefSeq" id="WP_310841619.1">
    <property type="nucleotide sequence ID" value="NZ_JAVLSJ010000021.1"/>
</dbReference>
<keyword evidence="6 7" id="KW-0472">Membrane</keyword>
<keyword evidence="3" id="KW-1003">Cell membrane</keyword>
<keyword evidence="10" id="KW-1185">Reference proteome</keyword>
<dbReference type="EMBL" id="JAVLSJ010000021">
    <property type="protein sequence ID" value="MDR9851748.1"/>
    <property type="molecule type" value="Genomic_DNA"/>
</dbReference>
<feature type="domain" description="YetF C-terminal" evidence="8">
    <location>
        <begin position="98"/>
        <end position="163"/>
    </location>
</feature>
<evidence type="ECO:0000256" key="4">
    <source>
        <dbReference type="ARBA" id="ARBA00022692"/>
    </source>
</evidence>
<evidence type="ECO:0000256" key="3">
    <source>
        <dbReference type="ARBA" id="ARBA00022475"/>
    </source>
</evidence>
<comment type="similarity">
    <text evidence="2">Belongs to the UPF0702 family.</text>
</comment>
<gene>
    <name evidence="9" type="ORF">RI048_26220</name>
</gene>
<evidence type="ECO:0000256" key="5">
    <source>
        <dbReference type="ARBA" id="ARBA00022989"/>
    </source>
</evidence>
<feature type="transmembrane region" description="Helical" evidence="7">
    <location>
        <begin position="76"/>
        <end position="97"/>
    </location>
</feature>
<dbReference type="InterPro" id="IPR023090">
    <property type="entry name" value="UPF0702_alpha/beta_dom_sf"/>
</dbReference>
<dbReference type="PANTHER" id="PTHR34582:SF6">
    <property type="entry name" value="UPF0702 TRANSMEMBRANE PROTEIN YCAP"/>
    <property type="match status" value="1"/>
</dbReference>
<dbReference type="InterPro" id="IPR007353">
    <property type="entry name" value="DUF421"/>
</dbReference>
<dbReference type="Gene3D" id="3.30.240.20">
    <property type="entry name" value="bsu07140 like domains"/>
    <property type="match status" value="1"/>
</dbReference>
<comment type="subcellular location">
    <subcellularLocation>
        <location evidence="1">Cell membrane</location>
        <topology evidence="1">Multi-pass membrane protein</topology>
    </subcellularLocation>
</comment>